<dbReference type="PANTHER" id="PTHR11717:SF7">
    <property type="entry name" value="LOW MOLECULAR WEIGHT PHOSPHOTYROSINE PROTEIN PHOSPHATASE"/>
    <property type="match status" value="1"/>
</dbReference>
<evidence type="ECO:0000256" key="5">
    <source>
        <dbReference type="ARBA" id="ARBA00022912"/>
    </source>
</evidence>
<dbReference type="FunFam" id="3.40.50.2300:FF:000105">
    <property type="entry name" value="Low molecular weight phosphotyrosine protein"/>
    <property type="match status" value="1"/>
</dbReference>
<feature type="active site" description="Proton donor" evidence="6">
    <location>
        <position position="131"/>
    </location>
</feature>
<dbReference type="Pfam" id="PF01451">
    <property type="entry name" value="LMWPc"/>
    <property type="match status" value="1"/>
</dbReference>
<dbReference type="AlphaFoldDB" id="A0A6G0ZL89"/>
<evidence type="ECO:0000256" key="4">
    <source>
        <dbReference type="ARBA" id="ARBA00022801"/>
    </source>
</evidence>
<dbReference type="CDD" id="cd16343">
    <property type="entry name" value="LMWPTP"/>
    <property type="match status" value="1"/>
</dbReference>
<evidence type="ECO:0000256" key="6">
    <source>
        <dbReference type="PIRSR" id="PIRSR617867-1"/>
    </source>
</evidence>
<dbReference type="SUPFAM" id="SSF52788">
    <property type="entry name" value="Phosphotyrosine protein phosphatases I"/>
    <property type="match status" value="1"/>
</dbReference>
<dbReference type="InterPro" id="IPR017867">
    <property type="entry name" value="Tyr_phospatase_low_mol_wt"/>
</dbReference>
<evidence type="ECO:0000259" key="7">
    <source>
        <dbReference type="SMART" id="SM00226"/>
    </source>
</evidence>
<dbReference type="InterPro" id="IPR023485">
    <property type="entry name" value="Ptyr_pPase"/>
</dbReference>
<name>A0A6G0ZL89_APHCR</name>
<feature type="active site" description="Nucleophile" evidence="6">
    <location>
        <position position="11"/>
    </location>
</feature>
<accession>A0A6G0ZL89</accession>
<comment type="caution">
    <text evidence="8">The sequence shown here is derived from an EMBL/GenBank/DDBJ whole genome shotgun (WGS) entry which is preliminary data.</text>
</comment>
<feature type="active site" evidence="6">
    <location>
        <position position="17"/>
    </location>
</feature>
<reference evidence="8 9" key="1">
    <citation type="submission" date="2019-08" db="EMBL/GenBank/DDBJ databases">
        <title>Whole genome of Aphis craccivora.</title>
        <authorList>
            <person name="Voronova N.V."/>
            <person name="Shulinski R.S."/>
            <person name="Bandarenka Y.V."/>
            <person name="Zhorov D.G."/>
            <person name="Warner D."/>
        </authorList>
    </citation>
    <scope>NUCLEOTIDE SEQUENCE [LARGE SCALE GENOMIC DNA]</scope>
    <source>
        <strain evidence="8">180601</strain>
        <tissue evidence="8">Whole Body</tissue>
    </source>
</reference>
<organism evidence="8 9">
    <name type="scientific">Aphis craccivora</name>
    <name type="common">Cowpea aphid</name>
    <dbReference type="NCBI Taxonomy" id="307492"/>
    <lineage>
        <taxon>Eukaryota</taxon>
        <taxon>Metazoa</taxon>
        <taxon>Ecdysozoa</taxon>
        <taxon>Arthropoda</taxon>
        <taxon>Hexapoda</taxon>
        <taxon>Insecta</taxon>
        <taxon>Pterygota</taxon>
        <taxon>Neoptera</taxon>
        <taxon>Paraneoptera</taxon>
        <taxon>Hemiptera</taxon>
        <taxon>Sternorrhyncha</taxon>
        <taxon>Aphidomorpha</taxon>
        <taxon>Aphidoidea</taxon>
        <taxon>Aphididae</taxon>
        <taxon>Aphidini</taxon>
        <taxon>Aphis</taxon>
        <taxon>Aphis</taxon>
    </lineage>
</organism>
<dbReference type="GO" id="GO:0005737">
    <property type="term" value="C:cytoplasm"/>
    <property type="evidence" value="ECO:0007669"/>
    <property type="project" value="UniProtKB-SubCell"/>
</dbReference>
<dbReference type="PANTHER" id="PTHR11717">
    <property type="entry name" value="LOW MOLECULAR WEIGHT PROTEIN TYROSINE PHOSPHATASE"/>
    <property type="match status" value="1"/>
</dbReference>
<feature type="domain" description="Phosphotyrosine protein phosphatase I" evidence="7">
    <location>
        <begin position="5"/>
        <end position="158"/>
    </location>
</feature>
<evidence type="ECO:0000256" key="2">
    <source>
        <dbReference type="ARBA" id="ARBA00011063"/>
    </source>
</evidence>
<protein>
    <submittedName>
        <fullName evidence="8">Low molecular weight phosphotyrosine protein phosphatase-like</fullName>
    </submittedName>
</protein>
<gene>
    <name evidence="8" type="ORF">FWK35_00003192</name>
</gene>
<evidence type="ECO:0000313" key="8">
    <source>
        <dbReference type="EMBL" id="KAF0771704.1"/>
    </source>
</evidence>
<dbReference type="InterPro" id="IPR050438">
    <property type="entry name" value="LMW_PTPase"/>
</dbReference>
<keyword evidence="3" id="KW-0963">Cytoplasm</keyword>
<dbReference type="SMART" id="SM00226">
    <property type="entry name" value="LMWPc"/>
    <property type="match status" value="1"/>
</dbReference>
<dbReference type="InterPro" id="IPR036196">
    <property type="entry name" value="Ptyr_pPase_sf"/>
</dbReference>
<dbReference type="PRINTS" id="PR00719">
    <property type="entry name" value="LMWPTPASE"/>
</dbReference>
<keyword evidence="9" id="KW-1185">Reference proteome</keyword>
<evidence type="ECO:0000256" key="1">
    <source>
        <dbReference type="ARBA" id="ARBA00004496"/>
    </source>
</evidence>
<evidence type="ECO:0000313" key="9">
    <source>
        <dbReference type="Proteomes" id="UP000478052"/>
    </source>
</evidence>
<dbReference type="Proteomes" id="UP000478052">
    <property type="component" value="Unassembled WGS sequence"/>
</dbReference>
<dbReference type="EMBL" id="VUJU01000263">
    <property type="protein sequence ID" value="KAF0771704.1"/>
    <property type="molecule type" value="Genomic_DNA"/>
</dbReference>
<proteinExistence type="inferred from homology"/>
<keyword evidence="5" id="KW-0904">Protein phosphatase</keyword>
<dbReference type="Gene3D" id="3.40.50.2300">
    <property type="match status" value="1"/>
</dbReference>
<sequence>MAEKRRVMFVCLGNICRSPMAEAVFNEVAMQKGVADKWYAESSGTGGWHVGCSPDQRTMTVLRNNGIKYKHSAQQFHLDDLEKFDFVFGMDKSNVDFINRKKPSDITRAKILLLGSFDPEAEITGKTNIEDPYFDSDLRGFEKCFQQCMRSCQAFLDQHQ</sequence>
<keyword evidence="4" id="KW-0378">Hydrolase</keyword>
<comment type="subcellular location">
    <subcellularLocation>
        <location evidence="1">Cytoplasm</location>
    </subcellularLocation>
</comment>
<comment type="similarity">
    <text evidence="2">Belongs to the low molecular weight phosphotyrosine protein phosphatase family.</text>
</comment>
<evidence type="ECO:0000256" key="3">
    <source>
        <dbReference type="ARBA" id="ARBA00022490"/>
    </source>
</evidence>
<dbReference type="GO" id="GO:0004725">
    <property type="term" value="F:protein tyrosine phosphatase activity"/>
    <property type="evidence" value="ECO:0007669"/>
    <property type="project" value="InterPro"/>
</dbReference>
<dbReference type="OrthoDB" id="3388at2759"/>